<evidence type="ECO:0000256" key="11">
    <source>
        <dbReference type="ARBA" id="ARBA00043094"/>
    </source>
</evidence>
<dbReference type="Pfam" id="PF00512">
    <property type="entry name" value="HisKA"/>
    <property type="match status" value="1"/>
</dbReference>
<dbReference type="CDD" id="cd00082">
    <property type="entry name" value="HisKA"/>
    <property type="match status" value="1"/>
</dbReference>
<dbReference type="PANTHER" id="PTHR43065">
    <property type="entry name" value="SENSOR HISTIDINE KINASE"/>
    <property type="match status" value="1"/>
</dbReference>
<evidence type="ECO:0000256" key="9">
    <source>
        <dbReference type="ARBA" id="ARBA00039567"/>
    </source>
</evidence>
<dbReference type="PROSITE" id="PS50112">
    <property type="entry name" value="PAS"/>
    <property type="match status" value="1"/>
</dbReference>
<dbReference type="SMART" id="SM00388">
    <property type="entry name" value="HisKA"/>
    <property type="match status" value="1"/>
</dbReference>
<dbReference type="InterPro" id="IPR005467">
    <property type="entry name" value="His_kinase_dom"/>
</dbReference>
<dbReference type="SUPFAM" id="SSF55874">
    <property type="entry name" value="ATPase domain of HSP90 chaperone/DNA topoisomerase II/histidine kinase"/>
    <property type="match status" value="1"/>
</dbReference>
<dbReference type="InterPro" id="IPR004358">
    <property type="entry name" value="Sig_transdc_His_kin-like_C"/>
</dbReference>
<dbReference type="PRINTS" id="PR00344">
    <property type="entry name" value="BCTRLSENSOR"/>
</dbReference>
<keyword evidence="1" id="KW-0597">Phosphoprotein</keyword>
<dbReference type="GO" id="GO:0005524">
    <property type="term" value="F:ATP binding"/>
    <property type="evidence" value="ECO:0007669"/>
    <property type="project" value="UniProtKB-KW"/>
</dbReference>
<dbReference type="InterPro" id="IPR036097">
    <property type="entry name" value="HisK_dim/P_sf"/>
</dbReference>
<dbReference type="Pfam" id="PF02518">
    <property type="entry name" value="HATPase_c"/>
    <property type="match status" value="1"/>
</dbReference>
<dbReference type="InterPro" id="IPR036890">
    <property type="entry name" value="HATPase_C_sf"/>
</dbReference>
<dbReference type="NCBIfam" id="NF008293">
    <property type="entry name" value="PRK11073.1"/>
    <property type="match status" value="1"/>
</dbReference>
<name>A0A160TRK7_9ZZZZ</name>
<keyword evidence="4" id="KW-0418">Kinase</keyword>
<dbReference type="InterPro" id="IPR000014">
    <property type="entry name" value="PAS"/>
</dbReference>
<evidence type="ECO:0000256" key="10">
    <source>
        <dbReference type="ARBA" id="ARBA00042313"/>
    </source>
</evidence>
<comment type="function">
    <text evidence="8">Member of the two-component regulatory system NtrB/NtrC, which controls expression of the nitrogen-regulated (ntr) genes in response to nitrogen limitation. Under conditions of nitrogen limitation, NtrB autophosphorylates and transfers the phosphoryl group to NtrC. In the presence of nitrogen, acts as a phosphatase that dephosphorylates and inactivates NtrC.</text>
</comment>
<keyword evidence="5" id="KW-0067">ATP-binding</keyword>
<dbReference type="PROSITE" id="PS50109">
    <property type="entry name" value="HIS_KIN"/>
    <property type="match status" value="1"/>
</dbReference>
<evidence type="ECO:0000313" key="14">
    <source>
        <dbReference type="EMBL" id="CUS50399.1"/>
    </source>
</evidence>
<evidence type="ECO:0000256" key="7">
    <source>
        <dbReference type="ARBA" id="ARBA00023231"/>
    </source>
</evidence>
<gene>
    <name evidence="14" type="ORF">MGWOODY_XGa1747</name>
</gene>
<keyword evidence="3" id="KW-0547">Nucleotide-binding</keyword>
<dbReference type="InterPro" id="IPR003594">
    <property type="entry name" value="HATPase_dom"/>
</dbReference>
<dbReference type="PANTHER" id="PTHR43065:SF16">
    <property type="entry name" value="SENSORY HISTIDINE KINASE_PHOSPHATASE NTRB"/>
    <property type="match status" value="1"/>
</dbReference>
<feature type="domain" description="PAS" evidence="13">
    <location>
        <begin position="19"/>
        <end position="58"/>
    </location>
</feature>
<dbReference type="SUPFAM" id="SSF55785">
    <property type="entry name" value="PYP-like sensor domain (PAS domain)"/>
    <property type="match status" value="1"/>
</dbReference>
<sequence>MGYCDKKSLTVKASPPADEILDSLTTTILLVELDGTVHYVNGAAEAVLATSAERVRGRRAHDLLGIGAPLQVALAATEENRSTTLRELTLKQFIGGQSLVVDCTVSPFGWDGAEKLALIELIRVDQLSRFTAEARSQERHAVTTMLTDRLAHEIKNPLGGLRGAAQLLDRELSDRESKEYTRIIIHEADRLSALVDRMMGPFTAHKKTWFNLHAVLEHVRRLTLADVQEGLTISRDYDPSLPEIMGDRELLVQAVLNIVRNAVQAMGGRGEIGLLTRIRRQFTLGNRCHRQVLEALISDNGPGIPADIRKNIFFPMVSGRTGGAGLGLSIAQDILSRHGGAIECVSQPGDTKFFLYLPVVE</sequence>
<dbReference type="Gene3D" id="1.10.287.130">
    <property type="match status" value="1"/>
</dbReference>
<evidence type="ECO:0000256" key="4">
    <source>
        <dbReference type="ARBA" id="ARBA00022777"/>
    </source>
</evidence>
<dbReference type="EMBL" id="CZRL01000029">
    <property type="protein sequence ID" value="CUS50399.1"/>
    <property type="molecule type" value="Genomic_DNA"/>
</dbReference>
<dbReference type="SUPFAM" id="SSF47384">
    <property type="entry name" value="Homodimeric domain of signal transducing histidine kinase"/>
    <property type="match status" value="1"/>
</dbReference>
<dbReference type="InterPro" id="IPR013656">
    <property type="entry name" value="PAS_4"/>
</dbReference>
<evidence type="ECO:0000259" key="12">
    <source>
        <dbReference type="PROSITE" id="PS50109"/>
    </source>
</evidence>
<dbReference type="GO" id="GO:0000155">
    <property type="term" value="F:phosphorelay sensor kinase activity"/>
    <property type="evidence" value="ECO:0007669"/>
    <property type="project" value="InterPro"/>
</dbReference>
<dbReference type="Gene3D" id="3.30.565.10">
    <property type="entry name" value="Histidine kinase-like ATPase, C-terminal domain"/>
    <property type="match status" value="1"/>
</dbReference>
<dbReference type="SMART" id="SM00387">
    <property type="entry name" value="HATPase_c"/>
    <property type="match status" value="1"/>
</dbReference>
<keyword evidence="6" id="KW-0902">Two-component regulatory system</keyword>
<proteinExistence type="predicted"/>
<evidence type="ECO:0000256" key="6">
    <source>
        <dbReference type="ARBA" id="ARBA00023012"/>
    </source>
</evidence>
<organism evidence="14">
    <name type="scientific">hydrothermal vent metagenome</name>
    <dbReference type="NCBI Taxonomy" id="652676"/>
    <lineage>
        <taxon>unclassified sequences</taxon>
        <taxon>metagenomes</taxon>
        <taxon>ecological metagenomes</taxon>
    </lineage>
</organism>
<accession>A0A160TRK7</accession>
<evidence type="ECO:0000259" key="13">
    <source>
        <dbReference type="PROSITE" id="PS50112"/>
    </source>
</evidence>
<dbReference type="InterPro" id="IPR035965">
    <property type="entry name" value="PAS-like_dom_sf"/>
</dbReference>
<reference evidence="14" key="1">
    <citation type="submission" date="2015-10" db="EMBL/GenBank/DDBJ databases">
        <authorList>
            <person name="Gilbert D.G."/>
        </authorList>
    </citation>
    <scope>NUCLEOTIDE SEQUENCE</scope>
</reference>
<dbReference type="Pfam" id="PF08448">
    <property type="entry name" value="PAS_4"/>
    <property type="match status" value="1"/>
</dbReference>
<keyword evidence="2 14" id="KW-0808">Transferase</keyword>
<evidence type="ECO:0000256" key="5">
    <source>
        <dbReference type="ARBA" id="ARBA00022840"/>
    </source>
</evidence>
<evidence type="ECO:0000256" key="2">
    <source>
        <dbReference type="ARBA" id="ARBA00022679"/>
    </source>
</evidence>
<evidence type="ECO:0000256" key="1">
    <source>
        <dbReference type="ARBA" id="ARBA00022553"/>
    </source>
</evidence>
<evidence type="ECO:0000256" key="3">
    <source>
        <dbReference type="ARBA" id="ARBA00022741"/>
    </source>
</evidence>
<dbReference type="InterPro" id="IPR003661">
    <property type="entry name" value="HisK_dim/P_dom"/>
</dbReference>
<feature type="domain" description="Histidine kinase" evidence="12">
    <location>
        <begin position="149"/>
        <end position="361"/>
    </location>
</feature>
<keyword evidence="7" id="KW-0535">Nitrogen fixation</keyword>
<dbReference type="AlphaFoldDB" id="A0A160TRK7"/>
<dbReference type="Gene3D" id="3.30.450.20">
    <property type="entry name" value="PAS domain"/>
    <property type="match status" value="1"/>
</dbReference>
<protein>
    <recommendedName>
        <fullName evidence="9">Sensory histidine kinase/phosphatase NtrB</fullName>
    </recommendedName>
    <alternativeName>
        <fullName evidence="10">Nitrogen regulation protein NR(II)</fullName>
    </alternativeName>
    <alternativeName>
        <fullName evidence="11">Nitrogen regulator II</fullName>
    </alternativeName>
</protein>
<evidence type="ECO:0000256" key="8">
    <source>
        <dbReference type="ARBA" id="ARBA00037696"/>
    </source>
</evidence>